<sequence>MEEKDYLHSGLENDQPDHGVGGILGTDLKL</sequence>
<feature type="non-terminal residue" evidence="2">
    <location>
        <position position="30"/>
    </location>
</feature>
<comment type="caution">
    <text evidence="2">The sequence shown here is derived from an EMBL/GenBank/DDBJ whole genome shotgun (WGS) entry which is preliminary data.</text>
</comment>
<proteinExistence type="predicted"/>
<dbReference type="AlphaFoldDB" id="A0A392T6L2"/>
<reference evidence="2 3" key="1">
    <citation type="journal article" date="2018" name="Front. Plant Sci.">
        <title>Red Clover (Trifolium pratense) and Zigzag Clover (T. medium) - A Picture of Genomic Similarities and Differences.</title>
        <authorList>
            <person name="Dluhosova J."/>
            <person name="Istvanek J."/>
            <person name="Nedelnik J."/>
            <person name="Repkova J."/>
        </authorList>
    </citation>
    <scope>NUCLEOTIDE SEQUENCE [LARGE SCALE GENOMIC DNA]</scope>
    <source>
        <strain evidence="3">cv. 10/8</strain>
        <tissue evidence="2">Leaf</tissue>
    </source>
</reference>
<feature type="region of interest" description="Disordered" evidence="1">
    <location>
        <begin position="1"/>
        <end position="30"/>
    </location>
</feature>
<protein>
    <submittedName>
        <fullName evidence="2">Uncharacterized protein</fullName>
    </submittedName>
</protein>
<evidence type="ECO:0000313" key="2">
    <source>
        <dbReference type="EMBL" id="MCI56743.1"/>
    </source>
</evidence>
<accession>A0A392T6L2</accession>
<name>A0A392T6L2_9FABA</name>
<evidence type="ECO:0000256" key="1">
    <source>
        <dbReference type="SAM" id="MobiDB-lite"/>
    </source>
</evidence>
<organism evidence="2 3">
    <name type="scientific">Trifolium medium</name>
    <dbReference type="NCBI Taxonomy" id="97028"/>
    <lineage>
        <taxon>Eukaryota</taxon>
        <taxon>Viridiplantae</taxon>
        <taxon>Streptophyta</taxon>
        <taxon>Embryophyta</taxon>
        <taxon>Tracheophyta</taxon>
        <taxon>Spermatophyta</taxon>
        <taxon>Magnoliopsida</taxon>
        <taxon>eudicotyledons</taxon>
        <taxon>Gunneridae</taxon>
        <taxon>Pentapetalae</taxon>
        <taxon>rosids</taxon>
        <taxon>fabids</taxon>
        <taxon>Fabales</taxon>
        <taxon>Fabaceae</taxon>
        <taxon>Papilionoideae</taxon>
        <taxon>50 kb inversion clade</taxon>
        <taxon>NPAAA clade</taxon>
        <taxon>Hologalegina</taxon>
        <taxon>IRL clade</taxon>
        <taxon>Trifolieae</taxon>
        <taxon>Trifolium</taxon>
    </lineage>
</organism>
<keyword evidence="3" id="KW-1185">Reference proteome</keyword>
<dbReference type="Proteomes" id="UP000265520">
    <property type="component" value="Unassembled WGS sequence"/>
</dbReference>
<dbReference type="EMBL" id="LXQA010517411">
    <property type="protein sequence ID" value="MCI56743.1"/>
    <property type="molecule type" value="Genomic_DNA"/>
</dbReference>
<evidence type="ECO:0000313" key="3">
    <source>
        <dbReference type="Proteomes" id="UP000265520"/>
    </source>
</evidence>